<reference evidence="1 2" key="1">
    <citation type="submission" date="2021-06" db="EMBL/GenBank/DDBJ databases">
        <authorList>
            <person name="Kallberg Y."/>
            <person name="Tangrot J."/>
            <person name="Rosling A."/>
        </authorList>
    </citation>
    <scope>NUCLEOTIDE SEQUENCE [LARGE SCALE GENOMIC DNA]</scope>
    <source>
        <strain evidence="1 2">120-4 pot B 10/14</strain>
    </source>
</reference>
<accession>A0ABN7X7H4</accession>
<sequence>MSEVSFSPHYYEFLEQIKKSSAYFKDMPIDEVKKQIGNIGNPAPIPDNIIINEVKLDEKYRMKSKEYLMDGLKIYEDVIDEKWKDFDDGGLCGEWVKVKDMKHTGRVVLHMFGGGYYFGSAKSSRHFTQKLAENAQCSVF</sequence>
<keyword evidence="2" id="KW-1185">Reference proteome</keyword>
<organism evidence="1 2">
    <name type="scientific">Gigaspora margarita</name>
    <dbReference type="NCBI Taxonomy" id="4874"/>
    <lineage>
        <taxon>Eukaryota</taxon>
        <taxon>Fungi</taxon>
        <taxon>Fungi incertae sedis</taxon>
        <taxon>Mucoromycota</taxon>
        <taxon>Glomeromycotina</taxon>
        <taxon>Glomeromycetes</taxon>
        <taxon>Diversisporales</taxon>
        <taxon>Gigasporaceae</taxon>
        <taxon>Gigaspora</taxon>
    </lineage>
</organism>
<dbReference type="InterPro" id="IPR029058">
    <property type="entry name" value="AB_hydrolase_fold"/>
</dbReference>
<gene>
    <name evidence="1" type="ORF">GMARGA_LOCUS39105</name>
</gene>
<evidence type="ECO:0000313" key="2">
    <source>
        <dbReference type="Proteomes" id="UP000789901"/>
    </source>
</evidence>
<proteinExistence type="predicted"/>
<feature type="non-terminal residue" evidence="1">
    <location>
        <position position="140"/>
    </location>
</feature>
<name>A0ABN7X7H4_GIGMA</name>
<protein>
    <submittedName>
        <fullName evidence="1">13587_t:CDS:1</fullName>
    </submittedName>
</protein>
<dbReference type="EMBL" id="CAJVQB010091296">
    <property type="protein sequence ID" value="CAG8848275.1"/>
    <property type="molecule type" value="Genomic_DNA"/>
</dbReference>
<comment type="caution">
    <text evidence="1">The sequence shown here is derived from an EMBL/GenBank/DDBJ whole genome shotgun (WGS) entry which is preliminary data.</text>
</comment>
<evidence type="ECO:0000313" key="1">
    <source>
        <dbReference type="EMBL" id="CAG8848275.1"/>
    </source>
</evidence>
<dbReference type="Proteomes" id="UP000789901">
    <property type="component" value="Unassembled WGS sequence"/>
</dbReference>
<dbReference type="Gene3D" id="3.40.50.1820">
    <property type="entry name" value="alpha/beta hydrolase"/>
    <property type="match status" value="1"/>
</dbReference>